<dbReference type="NCBIfam" id="TIGR03938">
    <property type="entry name" value="deacetyl_PgaB"/>
    <property type="match status" value="1"/>
</dbReference>
<keyword evidence="4" id="KW-0732">Signal</keyword>
<evidence type="ECO:0000256" key="4">
    <source>
        <dbReference type="ARBA" id="ARBA00022729"/>
    </source>
</evidence>
<dbReference type="AlphaFoldDB" id="A0A8J7CPB7"/>
<dbReference type="SUPFAM" id="SSF88713">
    <property type="entry name" value="Glycoside hydrolase/deacetylase"/>
    <property type="match status" value="1"/>
</dbReference>
<evidence type="ECO:0000256" key="6">
    <source>
        <dbReference type="SAM" id="MobiDB-lite"/>
    </source>
</evidence>
<keyword evidence="9" id="KW-1185">Reference proteome</keyword>
<evidence type="ECO:0000259" key="7">
    <source>
        <dbReference type="PROSITE" id="PS51677"/>
    </source>
</evidence>
<dbReference type="Pfam" id="PF01522">
    <property type="entry name" value="Polysacc_deac_1"/>
    <property type="match status" value="1"/>
</dbReference>
<evidence type="ECO:0000313" key="9">
    <source>
        <dbReference type="Proteomes" id="UP000631034"/>
    </source>
</evidence>
<evidence type="ECO:0000313" key="8">
    <source>
        <dbReference type="EMBL" id="MBE1236857.1"/>
    </source>
</evidence>
<comment type="similarity">
    <text evidence="2">Belongs to the polysaccharide deacetylase family.</text>
</comment>
<dbReference type="GO" id="GO:0043708">
    <property type="term" value="P:cell adhesion involved in biofilm formation"/>
    <property type="evidence" value="ECO:0007669"/>
    <property type="project" value="InterPro"/>
</dbReference>
<name>A0A8J7CPB7_9PROT</name>
<dbReference type="Proteomes" id="UP000631034">
    <property type="component" value="Unassembled WGS sequence"/>
</dbReference>
<dbReference type="PANTHER" id="PTHR34216:SF7">
    <property type="entry name" value="POLY-BETA-1,6-N-ACETYL-D-GLUCOSAMINE N-DEACETYLASE"/>
    <property type="match status" value="1"/>
</dbReference>
<evidence type="ECO:0000256" key="3">
    <source>
        <dbReference type="ARBA" id="ARBA00020071"/>
    </source>
</evidence>
<dbReference type="RefSeq" id="WP_192533856.1">
    <property type="nucleotide sequence ID" value="NZ_JACZHT010000002.1"/>
</dbReference>
<comment type="function">
    <text evidence="1">Is involved in generating a small heat-stable compound (Nod), an acylated oligomer of N-acetylglucosamine, that stimulates mitosis in various plant protoplasts.</text>
</comment>
<sequence>MVAQGSLLSRSGFSLGGLLFLLAGLAVALAMALPAGALASDAPGNQSERSYARDIPPFLPPALRERPSAEAPWPHNQYLVLCYHDVDDLEADQNYVAVRTSALFEQFAWLRENGYRPVSVDDILRAQAGGPALPPRAILLTFDDGFSSFYHRVLPALKAFNWPAVLAPVGKWMDTPANRPVDFAGLPTERRKFANWQMIRDIHRSGLVEIGAHTYDMHYGSLANPQGNMMPTAAFRLYDPKRKAYETDDQYRKRFSADVKRISERIRQATGKAPRVWVWPYGASSGLGIEVLKQHGYLMAYTLNDGLATLDQPMSVPRFLITDNPSLDTFRNAMGFQRDPPRFRVMNIDLDLLYDPDPDRQAKNLDALIKRVFDMRVTTVFISPFARPGPDGRVREAYFPNRVLPVRTDIFSRVAWQLRTRANAEVFALMPVLAYDLGPGIETVQSAGAVHPVRRVSPFSAEGRRRILSIYEDLGRHVPIHGVVFGGDALLTRTEDTGPAALAAYRAAGLPATAAEIAAMDDATALRLARFKTGALVRFTRELAEGVRRYRNPDIRMTRMIAPDPVLDPAREVDFAQNYDEFLRAYDQVVPLAMPYTQGVRPDDVNSWIDRLVSAARTRSDGVRRAIFLLQSRDWNRPPGQDALDARELVGWMRRLMRNGAVSFGYYPDDFLANQPEMTVVRSELADAWFPLPPPRPQEEALPPATLAGGLVGGTARVLPGGAATGAALATEPTLTRQPASAPVGTRAPAPAAGGQRTPAYQGAEPGAKPGAKPDPAPGTKPGVKSNAKSDVAPAVKPGTGGPGPVPLVPAGDGRLRDEAVSGRHRGTLPPTEPEPRQDATGVADDFDLYPNAGPGQRDPVPSPGETR</sequence>
<feature type="domain" description="NodB homology" evidence="7">
    <location>
        <begin position="136"/>
        <end position="378"/>
    </location>
</feature>
<dbReference type="EMBL" id="JACZHT010000002">
    <property type="protein sequence ID" value="MBE1236857.1"/>
    <property type="molecule type" value="Genomic_DNA"/>
</dbReference>
<dbReference type="InterPro" id="IPR011330">
    <property type="entry name" value="Glyco_hydro/deAcase_b/a-brl"/>
</dbReference>
<dbReference type="PANTHER" id="PTHR34216">
    <property type="match status" value="1"/>
</dbReference>
<dbReference type="InterPro" id="IPR023854">
    <property type="entry name" value="PGA_deacetylase_PgaB"/>
</dbReference>
<protein>
    <recommendedName>
        <fullName evidence="3">Chitooligosaccharide deacetylase</fullName>
    </recommendedName>
    <alternativeName>
        <fullName evidence="5">Nodulation protein B</fullName>
    </alternativeName>
</protein>
<dbReference type="InterPro" id="IPR002509">
    <property type="entry name" value="NODB_dom"/>
</dbReference>
<evidence type="ECO:0000256" key="5">
    <source>
        <dbReference type="ARBA" id="ARBA00032976"/>
    </source>
</evidence>
<dbReference type="PROSITE" id="PS51677">
    <property type="entry name" value="NODB"/>
    <property type="match status" value="1"/>
</dbReference>
<accession>A0A8J7CPB7</accession>
<dbReference type="GO" id="GO:0016810">
    <property type="term" value="F:hydrolase activity, acting on carbon-nitrogen (but not peptide) bonds"/>
    <property type="evidence" value="ECO:0007669"/>
    <property type="project" value="InterPro"/>
</dbReference>
<gene>
    <name evidence="8" type="primary">pgaB</name>
    <name evidence="8" type="ORF">IHV25_04240</name>
</gene>
<comment type="caution">
    <text evidence="8">The sequence shown here is derived from an EMBL/GenBank/DDBJ whole genome shotgun (WGS) entry which is preliminary data.</text>
</comment>
<dbReference type="Gene3D" id="3.20.20.80">
    <property type="entry name" value="Glycosidases"/>
    <property type="match status" value="1"/>
</dbReference>
<dbReference type="Pfam" id="PF14883">
    <property type="entry name" value="GHL13"/>
    <property type="match status" value="1"/>
</dbReference>
<dbReference type="InterPro" id="IPR032772">
    <property type="entry name" value="PGA_deacetylase_PgaB_C"/>
</dbReference>
<proteinExistence type="inferred from homology"/>
<reference evidence="8" key="1">
    <citation type="submission" date="2020-10" db="EMBL/GenBank/DDBJ databases">
        <title>Genome sequence of the unusual species of purple photosynthetic bacteria, Phaeovibrio sulfidiphilus DSM 23193, type strain.</title>
        <authorList>
            <person name="Kyndt J.A."/>
            <person name="Meyer T.E."/>
        </authorList>
    </citation>
    <scope>NUCLEOTIDE SEQUENCE</scope>
    <source>
        <strain evidence="8">DSM 23193</strain>
    </source>
</reference>
<evidence type="ECO:0000256" key="2">
    <source>
        <dbReference type="ARBA" id="ARBA00010973"/>
    </source>
</evidence>
<dbReference type="Gene3D" id="3.20.20.370">
    <property type="entry name" value="Glycoside hydrolase/deacetylase"/>
    <property type="match status" value="1"/>
</dbReference>
<organism evidence="8 9">
    <name type="scientific">Phaeovibrio sulfidiphilus</name>
    <dbReference type="NCBI Taxonomy" id="1220600"/>
    <lineage>
        <taxon>Bacteria</taxon>
        <taxon>Pseudomonadati</taxon>
        <taxon>Pseudomonadota</taxon>
        <taxon>Alphaproteobacteria</taxon>
        <taxon>Rhodospirillales</taxon>
        <taxon>Rhodospirillaceae</taxon>
        <taxon>Phaeovibrio</taxon>
    </lineage>
</organism>
<evidence type="ECO:0000256" key="1">
    <source>
        <dbReference type="ARBA" id="ARBA00003236"/>
    </source>
</evidence>
<dbReference type="GO" id="GO:0005975">
    <property type="term" value="P:carbohydrate metabolic process"/>
    <property type="evidence" value="ECO:0007669"/>
    <property type="project" value="InterPro"/>
</dbReference>
<dbReference type="InterPro" id="IPR051398">
    <property type="entry name" value="Polysacch_Deacetylase"/>
</dbReference>
<feature type="region of interest" description="Disordered" evidence="6">
    <location>
        <begin position="729"/>
        <end position="868"/>
    </location>
</feature>